<dbReference type="InterPro" id="IPR029033">
    <property type="entry name" value="His_PPase_superfam"/>
</dbReference>
<proteinExistence type="predicted"/>
<dbReference type="Proteomes" id="UP001595699">
    <property type="component" value="Unassembled WGS sequence"/>
</dbReference>
<dbReference type="Pfam" id="PF00300">
    <property type="entry name" value="His_Phos_1"/>
    <property type="match status" value="1"/>
</dbReference>
<accession>A0ABV7YFU0</accession>
<dbReference type="PANTHER" id="PTHR48100:SF62">
    <property type="entry name" value="GLUCOSYL-3-PHOSPHOGLYCERATE PHOSPHATASE"/>
    <property type="match status" value="1"/>
</dbReference>
<dbReference type="RefSeq" id="WP_205120994.1">
    <property type="nucleotide sequence ID" value="NZ_JAFBCM010000001.1"/>
</dbReference>
<dbReference type="EMBL" id="JBHRZH010000021">
    <property type="protein sequence ID" value="MFC3763807.1"/>
    <property type="molecule type" value="Genomic_DNA"/>
</dbReference>
<dbReference type="InterPro" id="IPR013078">
    <property type="entry name" value="His_Pase_superF_clade-1"/>
</dbReference>
<dbReference type="SUPFAM" id="SSF53254">
    <property type="entry name" value="Phosphoglycerate mutase-like"/>
    <property type="match status" value="1"/>
</dbReference>
<reference evidence="2" key="1">
    <citation type="journal article" date="2019" name="Int. J. Syst. Evol. Microbiol.">
        <title>The Global Catalogue of Microorganisms (GCM) 10K type strain sequencing project: providing services to taxonomists for standard genome sequencing and annotation.</title>
        <authorList>
            <consortium name="The Broad Institute Genomics Platform"/>
            <consortium name="The Broad Institute Genome Sequencing Center for Infectious Disease"/>
            <person name="Wu L."/>
            <person name="Ma J."/>
        </authorList>
    </citation>
    <scope>NUCLEOTIDE SEQUENCE [LARGE SCALE GENOMIC DNA]</scope>
    <source>
        <strain evidence="2">CGMCC 4.7241</strain>
    </source>
</reference>
<keyword evidence="1" id="KW-0378">Hydrolase</keyword>
<dbReference type="Gene3D" id="3.40.50.1240">
    <property type="entry name" value="Phosphoglycerate mutase-like"/>
    <property type="match status" value="1"/>
</dbReference>
<name>A0ABV7YFU0_9ACTN</name>
<keyword evidence="2" id="KW-1185">Reference proteome</keyword>
<gene>
    <name evidence="1" type="ORF">ACFOUW_23415</name>
</gene>
<dbReference type="GO" id="GO:0016787">
    <property type="term" value="F:hydrolase activity"/>
    <property type="evidence" value="ECO:0007669"/>
    <property type="project" value="UniProtKB-KW"/>
</dbReference>
<protein>
    <submittedName>
        <fullName evidence="1">Histidine phosphatase family protein</fullName>
        <ecNumber evidence="1">3.1.3.-</ecNumber>
    </submittedName>
</protein>
<dbReference type="SMART" id="SM00855">
    <property type="entry name" value="PGAM"/>
    <property type="match status" value="1"/>
</dbReference>
<evidence type="ECO:0000313" key="2">
    <source>
        <dbReference type="Proteomes" id="UP001595699"/>
    </source>
</evidence>
<dbReference type="EC" id="3.1.3.-" evidence="1"/>
<organism evidence="1 2">
    <name type="scientific">Tenggerimyces flavus</name>
    <dbReference type="NCBI Taxonomy" id="1708749"/>
    <lineage>
        <taxon>Bacteria</taxon>
        <taxon>Bacillati</taxon>
        <taxon>Actinomycetota</taxon>
        <taxon>Actinomycetes</taxon>
        <taxon>Propionibacteriales</taxon>
        <taxon>Nocardioidaceae</taxon>
        <taxon>Tenggerimyces</taxon>
    </lineage>
</organism>
<dbReference type="InterPro" id="IPR050275">
    <property type="entry name" value="PGM_Phosphatase"/>
</dbReference>
<sequence length="213" mass="22431">MTARRLVVWRHGRTSWNLDGKFQGQTDIELDSVGVSQAQSAAARLAALEPAALVASDLRRAAATAAELALLTGLSVTYDPDLREIDVGSWSGLTQAEFAASWPREAALIASGEDVRRGGGDGETVAEVADRAAKALQRATDLGPDGSTVVVATHGLAGRVGIAALVGLPPEHWSMLGGLSNCSWSVVEQGRRGWRIVEWNAGTLPKPVLSDDR</sequence>
<dbReference type="PANTHER" id="PTHR48100">
    <property type="entry name" value="BROAD-SPECIFICITY PHOSPHATASE YOR283W-RELATED"/>
    <property type="match status" value="1"/>
</dbReference>
<evidence type="ECO:0000313" key="1">
    <source>
        <dbReference type="EMBL" id="MFC3763807.1"/>
    </source>
</evidence>
<comment type="caution">
    <text evidence="1">The sequence shown here is derived from an EMBL/GenBank/DDBJ whole genome shotgun (WGS) entry which is preliminary data.</text>
</comment>